<gene>
    <name evidence="4" type="ORF">K3152_06880</name>
</gene>
<feature type="chain" id="PRO_5046977404" evidence="3">
    <location>
        <begin position="22"/>
        <end position="349"/>
    </location>
</feature>
<dbReference type="SUPFAM" id="SSF53474">
    <property type="entry name" value="alpha/beta-Hydrolases"/>
    <property type="match status" value="1"/>
</dbReference>
<evidence type="ECO:0000313" key="5">
    <source>
        <dbReference type="Proteomes" id="UP000783253"/>
    </source>
</evidence>
<reference evidence="4 5" key="1">
    <citation type="submission" date="2021-08" db="EMBL/GenBank/DDBJ databases">
        <title>Comparative Genomics Analysis of the Genus Qipengyuania Reveals Extensive Genetic Diversity and Metabolic Versatility, Including the Description of Fifteen Novel Species.</title>
        <authorList>
            <person name="Liu Y."/>
        </authorList>
    </citation>
    <scope>NUCLEOTIDE SEQUENCE [LARGE SCALE GENOMIC DNA]</scope>
    <source>
        <strain evidence="4 5">1NDH17</strain>
    </source>
</reference>
<dbReference type="InterPro" id="IPR000801">
    <property type="entry name" value="Esterase-like"/>
</dbReference>
<dbReference type="Pfam" id="PF00756">
    <property type="entry name" value="Esterase"/>
    <property type="match status" value="1"/>
</dbReference>
<keyword evidence="5" id="KW-1185">Reference proteome</keyword>
<evidence type="ECO:0000313" key="4">
    <source>
        <dbReference type="EMBL" id="MBX7457966.1"/>
    </source>
</evidence>
<dbReference type="InterPro" id="IPR029058">
    <property type="entry name" value="AB_hydrolase_fold"/>
</dbReference>
<dbReference type="InterPro" id="IPR052558">
    <property type="entry name" value="Siderophore_Hydrolase_D"/>
</dbReference>
<name>A0ABS7IWP5_9SPHN</name>
<dbReference type="RefSeq" id="WP_221573374.1">
    <property type="nucleotide sequence ID" value="NZ_JAIGNK010000002.1"/>
</dbReference>
<organism evidence="4 5">
    <name type="scientific">Qipengyuania polymorpha</name>
    <dbReference type="NCBI Taxonomy" id="2867234"/>
    <lineage>
        <taxon>Bacteria</taxon>
        <taxon>Pseudomonadati</taxon>
        <taxon>Pseudomonadota</taxon>
        <taxon>Alphaproteobacteria</taxon>
        <taxon>Sphingomonadales</taxon>
        <taxon>Erythrobacteraceae</taxon>
        <taxon>Qipengyuania</taxon>
    </lineage>
</organism>
<keyword evidence="2 4" id="KW-0378">Hydrolase</keyword>
<dbReference type="PANTHER" id="PTHR40841:SF2">
    <property type="entry name" value="SIDEROPHORE-DEGRADING ESTERASE (EUROFUNG)"/>
    <property type="match status" value="1"/>
</dbReference>
<dbReference type="PANTHER" id="PTHR40841">
    <property type="entry name" value="SIDEROPHORE TRIACETYLFUSARININE C ESTERASE"/>
    <property type="match status" value="1"/>
</dbReference>
<evidence type="ECO:0000256" key="3">
    <source>
        <dbReference type="SAM" id="SignalP"/>
    </source>
</evidence>
<evidence type="ECO:0000256" key="2">
    <source>
        <dbReference type="ARBA" id="ARBA00022801"/>
    </source>
</evidence>
<comment type="similarity">
    <text evidence="1">Belongs to the esterase D family.</text>
</comment>
<dbReference type="Proteomes" id="UP000783253">
    <property type="component" value="Unassembled WGS sequence"/>
</dbReference>
<dbReference type="Gene3D" id="3.40.50.1820">
    <property type="entry name" value="alpha/beta hydrolase"/>
    <property type="match status" value="1"/>
</dbReference>
<feature type="signal peptide" evidence="3">
    <location>
        <begin position="1"/>
        <end position="21"/>
    </location>
</feature>
<dbReference type="EMBL" id="JAIGNK010000002">
    <property type="protein sequence ID" value="MBX7457966.1"/>
    <property type="molecule type" value="Genomic_DNA"/>
</dbReference>
<comment type="caution">
    <text evidence="4">The sequence shown here is derived from an EMBL/GenBank/DDBJ whole genome shotgun (WGS) entry which is preliminary data.</text>
</comment>
<proteinExistence type="inferred from homology"/>
<evidence type="ECO:0000256" key="1">
    <source>
        <dbReference type="ARBA" id="ARBA00005622"/>
    </source>
</evidence>
<dbReference type="GO" id="GO:0016787">
    <property type="term" value="F:hydrolase activity"/>
    <property type="evidence" value="ECO:0007669"/>
    <property type="project" value="UniProtKB-KW"/>
</dbReference>
<keyword evidence="3" id="KW-0732">Signal</keyword>
<accession>A0ABS7IWP5</accession>
<sequence length="349" mass="38492">MKTLFGAAAALALALPAPASAQPQGGEPVAIGTTYTIPSKVFQGERRVTVRLPAGYAEQPDKRFPVVYLIDGGPEQDFPHIAGIAQSGDINWSIERFILVGIETVNRRAEITPPVSAAKLESYTRVFRAAPGGAGNFRSFIAGDVKPWVEANFRTSGQDAVMGESLAALFVLDSLFAQPELFDDWIAVSPSLWYDDMALARKSAEWLAAMPATEERLYLTVANEGYRHEEGMERLVDALRNITPQGWKWAYVPLADSETHGTIYHTAALDALRLFYGTPTREYRPDSEMLGRPSPPETAEELALLEEECTPDNTLELTPEAAVMGRDRLFYRCLNLDLGPRAREGNWDD</sequence>
<protein>
    <submittedName>
        <fullName evidence="4">Alpha/beta hydrolase</fullName>
    </submittedName>
</protein>